<comment type="caution">
    <text evidence="2">The sequence shown here is derived from an EMBL/GenBank/DDBJ whole genome shotgun (WGS) entry which is preliminary data.</text>
</comment>
<gene>
    <name evidence="2" type="ORF">RJ641_027762</name>
</gene>
<dbReference type="InterPro" id="IPR048970">
    <property type="entry name" value="OB_Ssb-like"/>
</dbReference>
<keyword evidence="3" id="KW-1185">Reference proteome</keyword>
<organism evidence="2 3">
    <name type="scientific">Dillenia turbinata</name>
    <dbReference type="NCBI Taxonomy" id="194707"/>
    <lineage>
        <taxon>Eukaryota</taxon>
        <taxon>Viridiplantae</taxon>
        <taxon>Streptophyta</taxon>
        <taxon>Embryophyta</taxon>
        <taxon>Tracheophyta</taxon>
        <taxon>Spermatophyta</taxon>
        <taxon>Magnoliopsida</taxon>
        <taxon>eudicotyledons</taxon>
        <taxon>Gunneridae</taxon>
        <taxon>Pentapetalae</taxon>
        <taxon>Dilleniales</taxon>
        <taxon>Dilleniaceae</taxon>
        <taxon>Dillenia</taxon>
    </lineage>
</organism>
<evidence type="ECO:0000259" key="1">
    <source>
        <dbReference type="Pfam" id="PF21473"/>
    </source>
</evidence>
<dbReference type="InterPro" id="IPR014748">
    <property type="entry name" value="Enoyl-CoA_hydra_C"/>
</dbReference>
<dbReference type="Pfam" id="PF21473">
    <property type="entry name" value="OB_Ssb-like"/>
    <property type="match status" value="1"/>
</dbReference>
<dbReference type="InterPro" id="IPR012340">
    <property type="entry name" value="NA-bd_OB-fold"/>
</dbReference>
<dbReference type="AlphaFoldDB" id="A0AAN8VYV3"/>
<reference evidence="2 3" key="1">
    <citation type="submission" date="2023-12" db="EMBL/GenBank/DDBJ databases">
        <title>A high-quality genome assembly for Dillenia turbinata (Dilleniales).</title>
        <authorList>
            <person name="Chanderbali A."/>
        </authorList>
    </citation>
    <scope>NUCLEOTIDE SEQUENCE [LARGE SCALE GENOMIC DNA]</scope>
    <source>
        <strain evidence="2">LSX21</strain>
        <tissue evidence="2">Leaf</tissue>
    </source>
</reference>
<proteinExistence type="predicted"/>
<dbReference type="PANTHER" id="PTHR31472:SF13">
    <property type="entry name" value="OB DOMAIN-CONTAINING PROTEIN"/>
    <property type="match status" value="1"/>
</dbReference>
<accession>A0AAN8VYV3</accession>
<dbReference type="PANTHER" id="PTHR31472">
    <property type="entry name" value="OS05G0244600 PROTEIN"/>
    <property type="match status" value="1"/>
</dbReference>
<evidence type="ECO:0000313" key="2">
    <source>
        <dbReference type="EMBL" id="KAK6942385.1"/>
    </source>
</evidence>
<dbReference type="Gene3D" id="1.10.12.10">
    <property type="entry name" value="Lyase 2-enoyl-coa Hydratase, Chain A, domain 2"/>
    <property type="match status" value="1"/>
</dbReference>
<evidence type="ECO:0000313" key="3">
    <source>
        <dbReference type="Proteomes" id="UP001370490"/>
    </source>
</evidence>
<name>A0AAN8VYV3_9MAGN</name>
<dbReference type="EMBL" id="JBAMMX010000004">
    <property type="protein sequence ID" value="KAK6942385.1"/>
    <property type="molecule type" value="Genomic_DNA"/>
</dbReference>
<dbReference type="Proteomes" id="UP001370490">
    <property type="component" value="Unassembled WGS sequence"/>
</dbReference>
<protein>
    <recommendedName>
        <fullName evidence="1">Single-stranded DNA binding protein Ssb-like OB fold domain-containing protein</fullName>
    </recommendedName>
</protein>
<dbReference type="SUPFAM" id="SSF50249">
    <property type="entry name" value="Nucleic acid-binding proteins"/>
    <property type="match status" value="1"/>
</dbReference>
<dbReference type="Gene3D" id="2.40.50.140">
    <property type="entry name" value="Nucleic acid-binding proteins"/>
    <property type="match status" value="1"/>
</dbReference>
<sequence>MMKPGTMVILRNAKIDMFKGTMRLAVDKWGRVEVTKSTTFAIKEDNNLSLVEYELVNVVEEWLSLVYLFGKQPPGLPFGTYSQDETGIDFTISELVAEMKPRSSIISYHIADMKDIYYAYERYSNVDAVHRTRFLGLASVRNRDKQKFIHALSPTQASSITTAEICLKPPNTASSPYNVIEKTTHTKEAAENPGASISDLQYWRWLLENYLIARITWLLHHPGLSMEQRKVKAGTEQMVLLYTLLWAGFSVEIESLDCTLDFALPSHLLGLNSIVEGGPFVALKTSQLENLEKETVKWCREILRNSSAAIQVLKSTLNVVDDGHAGMQAFLTFSSLTTK</sequence>
<feature type="domain" description="Single-stranded DNA binding protein Ssb-like OB fold" evidence="1">
    <location>
        <begin position="1"/>
        <end position="34"/>
    </location>
</feature>